<keyword evidence="2" id="KW-0479">Metal-binding</keyword>
<evidence type="ECO:0000256" key="4">
    <source>
        <dbReference type="ARBA" id="ARBA00022771"/>
    </source>
</evidence>
<dbReference type="GO" id="GO:0008270">
    <property type="term" value="F:zinc ion binding"/>
    <property type="evidence" value="ECO:0007669"/>
    <property type="project" value="UniProtKB-KW"/>
</dbReference>
<dbReference type="AlphaFoldDB" id="A0A7R9GZ55"/>
<evidence type="ECO:0000256" key="2">
    <source>
        <dbReference type="ARBA" id="ARBA00022723"/>
    </source>
</evidence>
<evidence type="ECO:0000259" key="11">
    <source>
        <dbReference type="PROSITE" id="PS50097"/>
    </source>
</evidence>
<dbReference type="PANTHER" id="PTHR46105:SF5">
    <property type="entry name" value="ZINC FINGER AND BTB DOMAIN-CONTAINING PROTEIN 44 ISOFORM X1"/>
    <property type="match status" value="1"/>
</dbReference>
<feature type="region of interest" description="Disordered" evidence="10">
    <location>
        <begin position="188"/>
        <end position="222"/>
    </location>
</feature>
<dbReference type="SMART" id="SM00225">
    <property type="entry name" value="BTB"/>
    <property type="match status" value="1"/>
</dbReference>
<keyword evidence="8" id="KW-0804">Transcription</keyword>
<gene>
    <name evidence="12" type="ORF">TPSB3V08_LOCUS3958</name>
</gene>
<feature type="domain" description="BTB" evidence="11">
    <location>
        <begin position="33"/>
        <end position="100"/>
    </location>
</feature>
<keyword evidence="3" id="KW-0677">Repeat</keyword>
<name>A0A7R9GZ55_TIMPO</name>
<evidence type="ECO:0000256" key="8">
    <source>
        <dbReference type="ARBA" id="ARBA00023163"/>
    </source>
</evidence>
<keyword evidence="9" id="KW-0539">Nucleus</keyword>
<reference evidence="12" key="1">
    <citation type="submission" date="2020-11" db="EMBL/GenBank/DDBJ databases">
        <authorList>
            <person name="Tran Van P."/>
        </authorList>
    </citation>
    <scope>NUCLEOTIDE SEQUENCE</scope>
</reference>
<sequence>MDIIGSVKQVKVDNWGVFFLQRLQTFHSKGDFCDLILQFHSNECVKVHRLVLSACTEYFQMLERAGNLEGDTLLMPADMKSQVVLPIINFMYTGRLEYRIELQDRLYSTAKQMNMMVLTKLLDAQAAAQIAQPRAAAQTAPPRAAMNKSSSQIQHVAVPVKKYGQPKVVDPNLPETLPGRKLPIWKRRSVPTSKPSGSDYFSSPYTNEFDMSSRSSDEPRPTRFEWPDADTSILAPMTFTSAFDNLSYETPPIIKASKTDIRSSTAPINMSYPTTSKASTFEDIKRNVVTKRPASMMLANDNNAKKAKMMDLQAPQTSTQEEEPHASPIIASSKKVRFSFDTSSAEEKENAANKVKLVSKEVTQQPVVSRPQSTAMNTLSNSGNVSNHAKIISEVLKKYPNLVKKNKNIKLKIMHRGGLPTSSVPSDGDPKTQKPKVSYVMLKSDMAGKGKVSMKHGGQVETFIQGLSSGETKPVSGAENTTGPWLCHSCGTNEEPINFSSYYLYRHHLQDVHMEKIDARICEHCGHRASKRNLLLYHLYTKHGVFPPRNCQFPRNINLKAHIRSIHKDNAKNLSEELVDDEDDEAHSLDIMENINAHETITEVPLIDTVKGGNMSLPPGVTLLAEVPAAPSSEAEALNNVASGIATSLGLAESSSGDQTVIVLDDSQEYYLHTTEVTDDNVNDIQECVVDNLGNHVRENQEFIVPEIMAGEEQQYGGLTAYTTPDGQTVVVSQAGVVTTCPTVMAPPINTSSGGVTMILSDHNYVEEGSFRAGSVPEGVMIYITQPATGELGVLQQQIPVTLSDVAENSSVLIAQPKANQMVVMPSDDKPQNELCEDVMVTKTDLVREVVSQEMVVNVQAMKNCIQEKILVEDQSDKRREEFEHGGNISMSNMPSLDEDVLIQPSESPDQSLNNDMREIEEDGNCREMLEEAEEGTSGVGAQVSTPVICRRPFVEMEELVRDWDDFDEEGEVLPETEGEKNEHSEGAQVLSIMKTEISDSVPRLVKHEQEET</sequence>
<protein>
    <recommendedName>
        <fullName evidence="11">BTB domain-containing protein</fullName>
    </recommendedName>
</protein>
<dbReference type="InterPro" id="IPR050457">
    <property type="entry name" value="ZnFinger_BTB_dom_contain"/>
</dbReference>
<dbReference type="GO" id="GO:0005634">
    <property type="term" value="C:nucleus"/>
    <property type="evidence" value="ECO:0007669"/>
    <property type="project" value="UniProtKB-SubCell"/>
</dbReference>
<organism evidence="12">
    <name type="scientific">Timema poppense</name>
    <name type="common">Walking stick</name>
    <dbReference type="NCBI Taxonomy" id="170557"/>
    <lineage>
        <taxon>Eukaryota</taxon>
        <taxon>Metazoa</taxon>
        <taxon>Ecdysozoa</taxon>
        <taxon>Arthropoda</taxon>
        <taxon>Hexapoda</taxon>
        <taxon>Insecta</taxon>
        <taxon>Pterygota</taxon>
        <taxon>Neoptera</taxon>
        <taxon>Polyneoptera</taxon>
        <taxon>Phasmatodea</taxon>
        <taxon>Timematodea</taxon>
        <taxon>Timematoidea</taxon>
        <taxon>Timematidae</taxon>
        <taxon>Timema</taxon>
    </lineage>
</organism>
<feature type="region of interest" description="Disordered" evidence="10">
    <location>
        <begin position="967"/>
        <end position="988"/>
    </location>
</feature>
<evidence type="ECO:0000256" key="6">
    <source>
        <dbReference type="ARBA" id="ARBA00023015"/>
    </source>
</evidence>
<dbReference type="GO" id="GO:0000978">
    <property type="term" value="F:RNA polymerase II cis-regulatory region sequence-specific DNA binding"/>
    <property type="evidence" value="ECO:0007669"/>
    <property type="project" value="TreeGrafter"/>
</dbReference>
<dbReference type="InterPro" id="IPR011333">
    <property type="entry name" value="SKP1/BTB/POZ_sf"/>
</dbReference>
<keyword evidence="6" id="KW-0805">Transcription regulation</keyword>
<keyword evidence="7" id="KW-0238">DNA-binding</keyword>
<dbReference type="PANTHER" id="PTHR46105">
    <property type="entry name" value="AGAP004733-PA"/>
    <property type="match status" value="1"/>
</dbReference>
<dbReference type="SUPFAM" id="SSF54695">
    <property type="entry name" value="POZ domain"/>
    <property type="match status" value="1"/>
</dbReference>
<feature type="compositionally biased region" description="Acidic residues" evidence="10">
    <location>
        <begin position="967"/>
        <end position="977"/>
    </location>
</feature>
<dbReference type="EMBL" id="OD001808">
    <property type="protein sequence ID" value="CAD7403254.1"/>
    <property type="molecule type" value="Genomic_DNA"/>
</dbReference>
<dbReference type="InterPro" id="IPR000210">
    <property type="entry name" value="BTB/POZ_dom"/>
</dbReference>
<evidence type="ECO:0000313" key="12">
    <source>
        <dbReference type="EMBL" id="CAD7403254.1"/>
    </source>
</evidence>
<evidence type="ECO:0000256" key="1">
    <source>
        <dbReference type="ARBA" id="ARBA00004123"/>
    </source>
</evidence>
<feature type="compositionally biased region" description="Polar residues" evidence="10">
    <location>
        <begin position="190"/>
        <end position="214"/>
    </location>
</feature>
<evidence type="ECO:0000256" key="5">
    <source>
        <dbReference type="ARBA" id="ARBA00022833"/>
    </source>
</evidence>
<dbReference type="Gene3D" id="3.30.710.10">
    <property type="entry name" value="Potassium Channel Kv1.1, Chain A"/>
    <property type="match status" value="1"/>
</dbReference>
<keyword evidence="4" id="KW-0863">Zinc-finger</keyword>
<keyword evidence="5" id="KW-0862">Zinc</keyword>
<dbReference type="Pfam" id="PF00651">
    <property type="entry name" value="BTB"/>
    <property type="match status" value="1"/>
</dbReference>
<comment type="subcellular location">
    <subcellularLocation>
        <location evidence="1">Nucleus</location>
    </subcellularLocation>
</comment>
<evidence type="ECO:0000256" key="3">
    <source>
        <dbReference type="ARBA" id="ARBA00022737"/>
    </source>
</evidence>
<evidence type="ECO:0000256" key="9">
    <source>
        <dbReference type="ARBA" id="ARBA00023242"/>
    </source>
</evidence>
<proteinExistence type="predicted"/>
<dbReference type="GO" id="GO:0000981">
    <property type="term" value="F:DNA-binding transcription factor activity, RNA polymerase II-specific"/>
    <property type="evidence" value="ECO:0007669"/>
    <property type="project" value="TreeGrafter"/>
</dbReference>
<accession>A0A7R9GZ55</accession>
<dbReference type="PROSITE" id="PS50097">
    <property type="entry name" value="BTB"/>
    <property type="match status" value="1"/>
</dbReference>
<evidence type="ECO:0000256" key="7">
    <source>
        <dbReference type="ARBA" id="ARBA00023125"/>
    </source>
</evidence>
<evidence type="ECO:0000256" key="10">
    <source>
        <dbReference type="SAM" id="MobiDB-lite"/>
    </source>
</evidence>